<accession>A0A4C1TTT1</accession>
<feature type="compositionally biased region" description="Low complexity" evidence="1">
    <location>
        <begin position="1"/>
        <end position="18"/>
    </location>
</feature>
<organism evidence="2 3">
    <name type="scientific">Eumeta variegata</name>
    <name type="common">Bagworm moth</name>
    <name type="synonym">Eumeta japonica</name>
    <dbReference type="NCBI Taxonomy" id="151549"/>
    <lineage>
        <taxon>Eukaryota</taxon>
        <taxon>Metazoa</taxon>
        <taxon>Ecdysozoa</taxon>
        <taxon>Arthropoda</taxon>
        <taxon>Hexapoda</taxon>
        <taxon>Insecta</taxon>
        <taxon>Pterygota</taxon>
        <taxon>Neoptera</taxon>
        <taxon>Endopterygota</taxon>
        <taxon>Lepidoptera</taxon>
        <taxon>Glossata</taxon>
        <taxon>Ditrysia</taxon>
        <taxon>Tineoidea</taxon>
        <taxon>Psychidae</taxon>
        <taxon>Oiketicinae</taxon>
        <taxon>Eumeta</taxon>
    </lineage>
</organism>
<keyword evidence="3" id="KW-1185">Reference proteome</keyword>
<dbReference type="AlphaFoldDB" id="A0A4C1TTT1"/>
<sequence length="76" mass="8187">MADIRAGGRPAPPRAAGRAGHEMLRSSGTGGLTYRKNSRLRPESRLVNSLTIKTRILDLLLGRRRAGRSATTATAF</sequence>
<proteinExistence type="predicted"/>
<feature type="region of interest" description="Disordered" evidence="1">
    <location>
        <begin position="1"/>
        <end position="40"/>
    </location>
</feature>
<gene>
    <name evidence="2" type="ORF">EVAR_17332_1</name>
</gene>
<evidence type="ECO:0000313" key="3">
    <source>
        <dbReference type="Proteomes" id="UP000299102"/>
    </source>
</evidence>
<reference evidence="2 3" key="1">
    <citation type="journal article" date="2019" name="Commun. Biol.">
        <title>The bagworm genome reveals a unique fibroin gene that provides high tensile strength.</title>
        <authorList>
            <person name="Kono N."/>
            <person name="Nakamura H."/>
            <person name="Ohtoshi R."/>
            <person name="Tomita M."/>
            <person name="Numata K."/>
            <person name="Arakawa K."/>
        </authorList>
    </citation>
    <scope>NUCLEOTIDE SEQUENCE [LARGE SCALE GENOMIC DNA]</scope>
</reference>
<dbReference type="Proteomes" id="UP000299102">
    <property type="component" value="Unassembled WGS sequence"/>
</dbReference>
<dbReference type="EMBL" id="BGZK01000085">
    <property type="protein sequence ID" value="GBP17216.1"/>
    <property type="molecule type" value="Genomic_DNA"/>
</dbReference>
<evidence type="ECO:0000256" key="1">
    <source>
        <dbReference type="SAM" id="MobiDB-lite"/>
    </source>
</evidence>
<protein>
    <submittedName>
        <fullName evidence="2">Uncharacterized protein</fullName>
    </submittedName>
</protein>
<evidence type="ECO:0000313" key="2">
    <source>
        <dbReference type="EMBL" id="GBP17216.1"/>
    </source>
</evidence>
<comment type="caution">
    <text evidence="2">The sequence shown here is derived from an EMBL/GenBank/DDBJ whole genome shotgun (WGS) entry which is preliminary data.</text>
</comment>
<name>A0A4C1TTT1_EUMVA</name>